<evidence type="ECO:0000256" key="9">
    <source>
        <dbReference type="ARBA" id="ARBA00023179"/>
    </source>
</evidence>
<dbReference type="GO" id="GO:0016491">
    <property type="term" value="F:oxidoreductase activity"/>
    <property type="evidence" value="ECO:0007669"/>
    <property type="project" value="UniProtKB-KW"/>
</dbReference>
<reference evidence="18" key="1">
    <citation type="submission" date="2011-08" db="EMBL/GenBank/DDBJ databases">
        <title>The draft genome of Latimeria chalumnae.</title>
        <authorList>
            <person name="Di Palma F."/>
            <person name="Alfoldi J."/>
            <person name="Johnson J."/>
            <person name="Berlin A."/>
            <person name="Gnerre S."/>
            <person name="Jaffe D."/>
            <person name="MacCallum I."/>
            <person name="Young S."/>
            <person name="Walker B.J."/>
            <person name="Lander E."/>
            <person name="Lindblad-Toh K."/>
        </authorList>
    </citation>
    <scope>NUCLEOTIDE SEQUENCE [LARGE SCALE GENOMIC DNA]</scope>
    <source>
        <strain evidence="18">Wild caught</strain>
    </source>
</reference>
<evidence type="ECO:0000256" key="12">
    <source>
        <dbReference type="ARBA" id="ARBA00049931"/>
    </source>
</evidence>
<dbReference type="Bgee" id="ENSLACG00000007526">
    <property type="expression patterns" value="Expressed in mesonephros and 5 other cell types or tissues"/>
</dbReference>
<dbReference type="EMBL" id="AFYH01226877">
    <property type="status" value="NOT_ANNOTATED_CDS"/>
    <property type="molecule type" value="Genomic_DNA"/>
</dbReference>
<evidence type="ECO:0000256" key="8">
    <source>
        <dbReference type="ARBA" id="ARBA00023004"/>
    </source>
</evidence>
<dbReference type="Gene3D" id="6.10.140.2100">
    <property type="match status" value="1"/>
</dbReference>
<dbReference type="GO" id="GO:0019825">
    <property type="term" value="F:oxygen binding"/>
    <property type="evidence" value="ECO:0007669"/>
    <property type="project" value="UniProtKB-UniRule"/>
</dbReference>
<accession>H3AFT2</accession>
<dbReference type="InterPro" id="IPR002335">
    <property type="entry name" value="Myoglobin"/>
</dbReference>
<evidence type="ECO:0000256" key="13">
    <source>
        <dbReference type="RuleBase" id="RU000356"/>
    </source>
</evidence>
<dbReference type="PANTHER" id="PTHR47132">
    <property type="entry name" value="MYOGLOBIN"/>
    <property type="match status" value="1"/>
</dbReference>
<dbReference type="Pfam" id="PF00042">
    <property type="entry name" value="Globin"/>
    <property type="match status" value="1"/>
</dbReference>
<dbReference type="InParanoid" id="H3AFT2"/>
<evidence type="ECO:0000256" key="14">
    <source>
        <dbReference type="RuleBase" id="RU251113"/>
    </source>
</evidence>
<evidence type="ECO:0000313" key="18">
    <source>
        <dbReference type="Proteomes" id="UP000008672"/>
    </source>
</evidence>
<protein>
    <recommendedName>
        <fullName evidence="14">Myoglobin</fullName>
    </recommendedName>
</protein>
<dbReference type="GO" id="GO:0048565">
    <property type="term" value="P:digestive tract development"/>
    <property type="evidence" value="ECO:0007669"/>
    <property type="project" value="Ensembl"/>
</dbReference>
<keyword evidence="4 13" id="KW-0349">Heme</keyword>
<evidence type="ECO:0000256" key="1">
    <source>
        <dbReference type="ARBA" id="ARBA00008705"/>
    </source>
</evidence>
<keyword evidence="9 14" id="KW-0514">Muscle protein</keyword>
<evidence type="ECO:0000256" key="15">
    <source>
        <dbReference type="SAM" id="Phobius"/>
    </source>
</evidence>
<keyword evidence="18" id="KW-1185">Reference proteome</keyword>
<dbReference type="GO" id="GO:0016528">
    <property type="term" value="C:sarcoplasm"/>
    <property type="evidence" value="ECO:0007669"/>
    <property type="project" value="UniProtKB-SubCell"/>
</dbReference>
<evidence type="ECO:0000256" key="10">
    <source>
        <dbReference type="ARBA" id="ARBA00044498"/>
    </source>
</evidence>
<reference evidence="17" key="2">
    <citation type="submission" date="2025-08" db="UniProtKB">
        <authorList>
            <consortium name="Ensembl"/>
        </authorList>
    </citation>
    <scope>IDENTIFICATION</scope>
</reference>
<keyword evidence="3" id="KW-0963">Cytoplasm</keyword>
<dbReference type="HOGENOM" id="CLU_003827_18_0_1"/>
<dbReference type="PRINTS" id="PR00613">
    <property type="entry name" value="MYOGLOBIN"/>
</dbReference>
<evidence type="ECO:0000313" key="17">
    <source>
        <dbReference type="Ensembl" id="ENSLACP00000008503.1"/>
    </source>
</evidence>
<dbReference type="InterPro" id="IPR009050">
    <property type="entry name" value="Globin-like_sf"/>
</dbReference>
<evidence type="ECO:0000256" key="5">
    <source>
        <dbReference type="ARBA" id="ARBA00022621"/>
    </source>
</evidence>
<dbReference type="SUPFAM" id="SSF46458">
    <property type="entry name" value="Globin-like"/>
    <property type="match status" value="1"/>
</dbReference>
<comment type="catalytic activity">
    <reaction evidence="12">
        <text>H2O2 + AH2 = A + 2 H2O</text>
        <dbReference type="Rhea" id="RHEA:30275"/>
        <dbReference type="ChEBI" id="CHEBI:13193"/>
        <dbReference type="ChEBI" id="CHEBI:15377"/>
        <dbReference type="ChEBI" id="CHEBI:16240"/>
        <dbReference type="ChEBI" id="CHEBI:17499"/>
    </reaction>
</comment>
<feature type="domain" description="Globin" evidence="16">
    <location>
        <begin position="2"/>
        <end position="151"/>
    </location>
</feature>
<dbReference type="GO" id="GO:0014823">
    <property type="term" value="P:response to activity"/>
    <property type="evidence" value="ECO:0007669"/>
    <property type="project" value="Ensembl"/>
</dbReference>
<dbReference type="GO" id="GO:0005344">
    <property type="term" value="F:oxygen carrier activity"/>
    <property type="evidence" value="ECO:0007669"/>
    <property type="project" value="UniProtKB-UniRule"/>
</dbReference>
<gene>
    <name evidence="17" type="primary">MB</name>
</gene>
<evidence type="ECO:0000259" key="16">
    <source>
        <dbReference type="PROSITE" id="PS01033"/>
    </source>
</evidence>
<dbReference type="EMBL" id="AFYH01226876">
    <property type="status" value="NOT_ANNOTATED_CDS"/>
    <property type="molecule type" value="Genomic_DNA"/>
</dbReference>
<sequence length="157" mass="17643">ASLNSRNFRVVVVGWGGVFIERCLFTLLFLSSLVCRMFQEHPDTQQHFPKFKHMTYQELQSSEELKTHGDTVLSKLGCLLKLKGNHAGDLHPLAQTHATKHKIPLHNFEIISEIIVKILAEKYPGDFGADGQAALKKALSMIIQDMGGMYKEFGFKG</sequence>
<dbReference type="Proteomes" id="UP000008672">
    <property type="component" value="Unassembled WGS sequence"/>
</dbReference>
<keyword evidence="2 13" id="KW-0813">Transport</keyword>
<evidence type="ECO:0000256" key="7">
    <source>
        <dbReference type="ARBA" id="ARBA00023002"/>
    </source>
</evidence>
<dbReference type="GO" id="GO:0070062">
    <property type="term" value="C:extracellular exosome"/>
    <property type="evidence" value="ECO:0007669"/>
    <property type="project" value="TreeGrafter"/>
</dbReference>
<keyword evidence="8 14" id="KW-0408">Iron</keyword>
<keyword evidence="15" id="KW-0472">Membrane</keyword>
<comment type="similarity">
    <text evidence="1 13">Belongs to the globin family.</text>
</comment>
<evidence type="ECO:0000256" key="2">
    <source>
        <dbReference type="ARBA" id="ARBA00022448"/>
    </source>
</evidence>
<comment type="subcellular location">
    <subcellularLocation>
        <location evidence="10">Cytoplasm</location>
        <location evidence="10">Sarcoplasm</location>
    </subcellularLocation>
</comment>
<dbReference type="InterPro" id="IPR000971">
    <property type="entry name" value="Globin"/>
</dbReference>
<dbReference type="PANTHER" id="PTHR47132:SF1">
    <property type="entry name" value="MYOGLOBIN"/>
    <property type="match status" value="1"/>
</dbReference>
<name>H3AFT2_LATCH</name>
<organism evidence="17 18">
    <name type="scientific">Latimeria chalumnae</name>
    <name type="common">Coelacanth</name>
    <dbReference type="NCBI Taxonomy" id="7897"/>
    <lineage>
        <taxon>Eukaryota</taxon>
        <taxon>Metazoa</taxon>
        <taxon>Chordata</taxon>
        <taxon>Craniata</taxon>
        <taxon>Vertebrata</taxon>
        <taxon>Euteleostomi</taxon>
        <taxon>Coelacanthiformes</taxon>
        <taxon>Coelacanthidae</taxon>
        <taxon>Latimeria</taxon>
    </lineage>
</organism>
<evidence type="ECO:0000256" key="11">
    <source>
        <dbReference type="ARBA" id="ARBA00048118"/>
    </source>
</evidence>
<dbReference type="AlphaFoldDB" id="H3AFT2"/>
<dbReference type="GO" id="GO:0001666">
    <property type="term" value="P:response to hypoxia"/>
    <property type="evidence" value="ECO:0007669"/>
    <property type="project" value="Ensembl"/>
</dbReference>
<feature type="transmembrane region" description="Helical" evidence="15">
    <location>
        <begin position="12"/>
        <end position="35"/>
    </location>
</feature>
<dbReference type="GO" id="GO:0020037">
    <property type="term" value="F:heme binding"/>
    <property type="evidence" value="ECO:0007669"/>
    <property type="project" value="UniProtKB-UniRule"/>
</dbReference>
<dbReference type="Ensembl" id="ENSLACT00000008571.1">
    <property type="protein sequence ID" value="ENSLACP00000008503.1"/>
    <property type="gene ID" value="ENSLACG00000007526.1"/>
</dbReference>
<dbReference type="GO" id="GO:0046872">
    <property type="term" value="F:metal ion binding"/>
    <property type="evidence" value="ECO:0007669"/>
    <property type="project" value="UniProtKB-KW"/>
</dbReference>
<proteinExistence type="inferred from homology"/>
<comment type="catalytic activity">
    <reaction evidence="11">
        <text>Fe(III)-heme b-[protein] + nitric oxide + H2O = Fe(II)-heme b-[protein] + nitrite + 2 H(+)</text>
        <dbReference type="Rhea" id="RHEA:77711"/>
        <dbReference type="Rhea" id="RHEA-COMP:18975"/>
        <dbReference type="Rhea" id="RHEA-COMP:18976"/>
        <dbReference type="ChEBI" id="CHEBI:15377"/>
        <dbReference type="ChEBI" id="CHEBI:15378"/>
        <dbReference type="ChEBI" id="CHEBI:16301"/>
        <dbReference type="ChEBI" id="CHEBI:16480"/>
        <dbReference type="ChEBI" id="CHEBI:55376"/>
        <dbReference type="ChEBI" id="CHEBI:60344"/>
    </reaction>
    <physiologicalReaction direction="right-to-left" evidence="11">
        <dbReference type="Rhea" id="RHEA:77713"/>
    </physiologicalReaction>
</comment>
<dbReference type="Gene3D" id="6.10.140.2110">
    <property type="match status" value="1"/>
</dbReference>
<dbReference type="eggNOG" id="KOG3378">
    <property type="taxonomic scope" value="Eukaryota"/>
</dbReference>
<dbReference type="OMA" id="VIIRMFQ"/>
<dbReference type="PROSITE" id="PS01033">
    <property type="entry name" value="GLOBIN"/>
    <property type="match status" value="1"/>
</dbReference>
<keyword evidence="15" id="KW-0812">Transmembrane</keyword>
<evidence type="ECO:0000256" key="4">
    <source>
        <dbReference type="ARBA" id="ARBA00022617"/>
    </source>
</evidence>
<dbReference type="GeneTree" id="ENSGT00940000160809"/>
<dbReference type="GO" id="GO:0001570">
    <property type="term" value="P:vasculogenesis"/>
    <property type="evidence" value="ECO:0007669"/>
    <property type="project" value="Ensembl"/>
</dbReference>
<keyword evidence="5 13" id="KW-0561">Oxygen transport</keyword>
<keyword evidence="15" id="KW-1133">Transmembrane helix</keyword>
<evidence type="ECO:0000256" key="6">
    <source>
        <dbReference type="ARBA" id="ARBA00022723"/>
    </source>
</evidence>
<keyword evidence="6 14" id="KW-0479">Metal-binding</keyword>
<dbReference type="FunCoup" id="H3AFT2">
    <property type="interactions" value="123"/>
</dbReference>
<keyword evidence="7" id="KW-0560">Oxidoreductase</keyword>
<comment type="function">
    <text evidence="14">Monomeric heme protein which primary function is to store oxygen and facilitate its diffusion within muscle tissues. Reversibly binds oxygen through a pentacoordinated heme iron and enables its timely and efficient release as needed during periods of heightened demand. Depending on the oxidative conditions of tissues and cells, and in addition to its ability to bind oxygen, it also has a nitrite reductase activity whereby it regulates the production of bioactive nitric oxide. Under stress conditions, like hypoxia and anoxia, it also protects cells against reactive oxygen species thanks to its pseudoperoxidase activity.</text>
</comment>
<dbReference type="STRING" id="7897.ENSLACP00000008503"/>
<evidence type="ECO:0000256" key="3">
    <source>
        <dbReference type="ARBA" id="ARBA00022490"/>
    </source>
</evidence>
<reference evidence="17" key="3">
    <citation type="submission" date="2025-09" db="UniProtKB">
        <authorList>
            <consortium name="Ensembl"/>
        </authorList>
    </citation>
    <scope>IDENTIFICATION</scope>
</reference>